<dbReference type="RefSeq" id="WP_091932281.1">
    <property type="nucleotide sequence ID" value="NZ_FOUJ01000001.1"/>
</dbReference>
<dbReference type="AlphaFoldDB" id="A0A1I4NYU3"/>
<accession>A0A1I4NYU3</accession>
<proteinExistence type="predicted"/>
<dbReference type="Proteomes" id="UP000198535">
    <property type="component" value="Unassembled WGS sequence"/>
</dbReference>
<dbReference type="OrthoDB" id="28968at2157"/>
<protein>
    <submittedName>
        <fullName evidence="1">Inhibitor of cysteine peptidase</fullName>
    </submittedName>
</protein>
<dbReference type="PROSITE" id="PS51257">
    <property type="entry name" value="PROKAR_LIPOPROTEIN"/>
    <property type="match status" value="1"/>
</dbReference>
<reference evidence="2" key="1">
    <citation type="submission" date="2016-10" db="EMBL/GenBank/DDBJ databases">
        <authorList>
            <person name="Varghese N."/>
            <person name="Submissions S."/>
        </authorList>
    </citation>
    <scope>NUCLEOTIDE SEQUENCE [LARGE SCALE GENOMIC DNA]</scope>
    <source>
        <strain evidence="2">Mob M</strain>
    </source>
</reference>
<gene>
    <name evidence="1" type="ORF">SAMN04488696_0326</name>
</gene>
<evidence type="ECO:0000313" key="2">
    <source>
        <dbReference type="Proteomes" id="UP000198535"/>
    </source>
</evidence>
<organism evidence="1 2">
    <name type="scientific">Methanolobus profundi</name>
    <dbReference type="NCBI Taxonomy" id="487685"/>
    <lineage>
        <taxon>Archaea</taxon>
        <taxon>Methanobacteriati</taxon>
        <taxon>Methanobacteriota</taxon>
        <taxon>Stenosarchaea group</taxon>
        <taxon>Methanomicrobia</taxon>
        <taxon>Methanosarcinales</taxon>
        <taxon>Methanosarcinaceae</taxon>
        <taxon>Methanolobus</taxon>
    </lineage>
</organism>
<name>A0A1I4NYU3_9EURY</name>
<sequence>MRSNNNVLLGILVLLTIVIVTIATFSLGCAEPPEVPDNTTNVNETDDTFDGEYIYGDAVVEETDVLILESFPVKVHVEVTGYLPDGCTELEEENIVFDDENNLFTVRMQTKRPADAMCTEAIVPFEKTVALDVYGLEKGVYIVNVNGIEDQFELQTDNIIPE</sequence>
<evidence type="ECO:0000313" key="1">
    <source>
        <dbReference type="EMBL" id="SFM20283.1"/>
    </source>
</evidence>
<keyword evidence="2" id="KW-1185">Reference proteome</keyword>
<dbReference type="EMBL" id="FOUJ01000001">
    <property type="protein sequence ID" value="SFM20283.1"/>
    <property type="molecule type" value="Genomic_DNA"/>
</dbReference>